<sequence length="533" mass="54719">MRGPPVTRDGGVLREATRAPSAVLLGTARRRPPLFPRVERLGLAVVTTSPGSAPENADTPARSGAGQRGPRPARLTPRTIAGYATGSVGTGGFATLPGLVLLVYLTDALAVPAAVAGLIVTGAKVWDVLIDPFIGYASDRDEARTGSRRRLMMIGALALPVLFALTFAVPAAAGPTAAGIWVLVAFLLSATAFSLFQVPYIALPAEIAPTYDDRTRLLAWRVAALALAILLFGAGGPALRGDGDTLAGYLRMGVVAGIVIGVGLLVATRVAPRRSPLPLPPDDDVHAASAWLAAAREAVGTLRRSRPFRMLLATFLLQALATGLMLAGAAYVAPYVLGDPGAVSLLFAALVAPALLCMPLWTRLARRGKDRAFVVASVLFAAATLSMTGLVWAPGAWVYAPTAIAGVAYAGMQALPLAMLPDVIEHDAATHGAGRGGAFGGVWTAGETTGMALGAALLSGVLALTGYVSTTAGTQVDQPTEAVAGIAVAFSLLPAALVAVSLVPLLRYRLRREDLGRGGLDGGRRPHDDGARA</sequence>
<feature type="transmembrane region" description="Helical" evidence="2">
    <location>
        <begin position="311"/>
        <end position="336"/>
    </location>
</feature>
<keyword evidence="2" id="KW-1133">Transmembrane helix</keyword>
<feature type="transmembrane region" description="Helical" evidence="2">
    <location>
        <begin position="248"/>
        <end position="267"/>
    </location>
</feature>
<feature type="transmembrane region" description="Helical" evidence="2">
    <location>
        <begin position="373"/>
        <end position="392"/>
    </location>
</feature>
<feature type="transmembrane region" description="Helical" evidence="2">
    <location>
        <begin position="80"/>
        <end position="104"/>
    </location>
</feature>
<evidence type="ECO:0000313" key="4">
    <source>
        <dbReference type="Proteomes" id="UP000610846"/>
    </source>
</evidence>
<protein>
    <submittedName>
        <fullName evidence="3">MFS transporter</fullName>
    </submittedName>
</protein>
<dbReference type="AlphaFoldDB" id="A0A927G7Z3"/>
<gene>
    <name evidence="3" type="ORF">IF651_02950</name>
</gene>
<feature type="transmembrane region" description="Helical" evidence="2">
    <location>
        <begin position="110"/>
        <end position="130"/>
    </location>
</feature>
<dbReference type="GO" id="GO:0015293">
    <property type="term" value="F:symporter activity"/>
    <property type="evidence" value="ECO:0007669"/>
    <property type="project" value="InterPro"/>
</dbReference>
<feature type="transmembrane region" description="Helical" evidence="2">
    <location>
        <begin position="151"/>
        <end position="172"/>
    </location>
</feature>
<accession>A0A927G7Z3</accession>
<feature type="transmembrane region" description="Helical" evidence="2">
    <location>
        <begin position="398"/>
        <end position="420"/>
    </location>
</feature>
<dbReference type="InterPro" id="IPR036259">
    <property type="entry name" value="MFS_trans_sf"/>
</dbReference>
<dbReference type="GO" id="GO:0005886">
    <property type="term" value="C:plasma membrane"/>
    <property type="evidence" value="ECO:0007669"/>
    <property type="project" value="TreeGrafter"/>
</dbReference>
<reference evidence="3" key="2">
    <citation type="submission" date="2020-09" db="EMBL/GenBank/DDBJ databases">
        <authorList>
            <person name="Yu Y."/>
        </authorList>
    </citation>
    <scope>NUCLEOTIDE SEQUENCE</scope>
    <source>
        <strain evidence="3">KCTC 49039</strain>
    </source>
</reference>
<keyword evidence="2" id="KW-0812">Transmembrane</keyword>
<organism evidence="3 4">
    <name type="scientific">Cellulosimicrobium arenosum</name>
    <dbReference type="NCBI Taxonomy" id="2708133"/>
    <lineage>
        <taxon>Bacteria</taxon>
        <taxon>Bacillati</taxon>
        <taxon>Actinomycetota</taxon>
        <taxon>Actinomycetes</taxon>
        <taxon>Micrococcales</taxon>
        <taxon>Promicromonosporaceae</taxon>
        <taxon>Cellulosimicrobium</taxon>
    </lineage>
</organism>
<feature type="transmembrane region" description="Helical" evidence="2">
    <location>
        <begin position="178"/>
        <end position="196"/>
    </location>
</feature>
<dbReference type="PANTHER" id="PTHR11328:SF24">
    <property type="entry name" value="MAJOR FACILITATOR SUPERFAMILY (MFS) PROFILE DOMAIN-CONTAINING PROTEIN"/>
    <property type="match status" value="1"/>
</dbReference>
<dbReference type="Gene3D" id="1.20.1250.20">
    <property type="entry name" value="MFS general substrate transporter like domains"/>
    <property type="match status" value="2"/>
</dbReference>
<dbReference type="GO" id="GO:0008643">
    <property type="term" value="P:carbohydrate transport"/>
    <property type="evidence" value="ECO:0007669"/>
    <property type="project" value="InterPro"/>
</dbReference>
<reference evidence="3" key="1">
    <citation type="journal article" date="2018" name="Curr. Microbiol.">
        <title>Cellulosimicrobium arenosum sp. nov., Isolated from Marine Sediment Sand.</title>
        <authorList>
            <person name="Oh M."/>
            <person name="Kim J.H."/>
            <person name="Yoon J.H."/>
            <person name="Schumann P."/>
            <person name="Kim W."/>
        </authorList>
    </citation>
    <scope>NUCLEOTIDE SEQUENCE</scope>
    <source>
        <strain evidence="3">KCTC 49039</strain>
    </source>
</reference>
<dbReference type="Pfam" id="PF13347">
    <property type="entry name" value="MFS_2"/>
    <property type="match status" value="1"/>
</dbReference>
<feature type="region of interest" description="Disordered" evidence="1">
    <location>
        <begin position="46"/>
        <end position="75"/>
    </location>
</feature>
<feature type="transmembrane region" description="Helical" evidence="2">
    <location>
        <begin position="342"/>
        <end position="361"/>
    </location>
</feature>
<dbReference type="SUPFAM" id="SSF103473">
    <property type="entry name" value="MFS general substrate transporter"/>
    <property type="match status" value="1"/>
</dbReference>
<comment type="caution">
    <text evidence="3">The sequence shown here is derived from an EMBL/GenBank/DDBJ whole genome shotgun (WGS) entry which is preliminary data.</text>
</comment>
<keyword evidence="2" id="KW-0472">Membrane</keyword>
<evidence type="ECO:0000313" key="3">
    <source>
        <dbReference type="EMBL" id="MBD8078015.1"/>
    </source>
</evidence>
<name>A0A927G7Z3_9MICO</name>
<evidence type="ECO:0000256" key="2">
    <source>
        <dbReference type="SAM" id="Phobius"/>
    </source>
</evidence>
<feature type="transmembrane region" description="Helical" evidence="2">
    <location>
        <begin position="451"/>
        <end position="470"/>
    </location>
</feature>
<feature type="transmembrane region" description="Helical" evidence="2">
    <location>
        <begin position="482"/>
        <end position="506"/>
    </location>
</feature>
<dbReference type="EMBL" id="JACYHB010000002">
    <property type="protein sequence ID" value="MBD8078015.1"/>
    <property type="molecule type" value="Genomic_DNA"/>
</dbReference>
<feature type="transmembrane region" description="Helical" evidence="2">
    <location>
        <begin position="217"/>
        <end position="236"/>
    </location>
</feature>
<evidence type="ECO:0000256" key="1">
    <source>
        <dbReference type="SAM" id="MobiDB-lite"/>
    </source>
</evidence>
<dbReference type="PANTHER" id="PTHR11328">
    <property type="entry name" value="MAJOR FACILITATOR SUPERFAMILY DOMAIN-CONTAINING PROTEIN"/>
    <property type="match status" value="1"/>
</dbReference>
<keyword evidence="4" id="KW-1185">Reference proteome</keyword>
<proteinExistence type="predicted"/>
<dbReference type="InterPro" id="IPR039672">
    <property type="entry name" value="MFS_2"/>
</dbReference>
<dbReference type="Proteomes" id="UP000610846">
    <property type="component" value="Unassembled WGS sequence"/>
</dbReference>